<dbReference type="Proteomes" id="UP000274346">
    <property type="component" value="Chromosome"/>
</dbReference>
<reference evidence="2 3" key="1">
    <citation type="submission" date="2018-12" db="EMBL/GenBank/DDBJ databases">
        <authorList>
            <consortium name="Pathogen Informatics"/>
        </authorList>
    </citation>
    <scope>NUCLEOTIDE SEQUENCE [LARGE SCALE GENOMIC DNA]</scope>
    <source>
        <strain evidence="2 3">NCTC13098</strain>
    </source>
</reference>
<feature type="signal peptide" evidence="1">
    <location>
        <begin position="1"/>
        <end position="22"/>
    </location>
</feature>
<dbReference type="KEGG" id="rtg:NCTC13098_01015"/>
<keyword evidence="2" id="KW-0540">Nuclease</keyword>
<accession>A0A3P8JD95</accession>
<organism evidence="2 3">
    <name type="scientific">Raoultella terrigena</name>
    <name type="common">Klebsiella terrigena</name>
    <dbReference type="NCBI Taxonomy" id="577"/>
    <lineage>
        <taxon>Bacteria</taxon>
        <taxon>Pseudomonadati</taxon>
        <taxon>Pseudomonadota</taxon>
        <taxon>Gammaproteobacteria</taxon>
        <taxon>Enterobacterales</taxon>
        <taxon>Enterobacteriaceae</taxon>
        <taxon>Klebsiella/Raoultella group</taxon>
        <taxon>Raoultella</taxon>
    </lineage>
</organism>
<keyword evidence="2" id="KW-0378">Hydrolase</keyword>
<keyword evidence="1" id="KW-0732">Signal</keyword>
<protein>
    <submittedName>
        <fullName evidence="2">Endonuclease-1</fullName>
        <ecNumber evidence="2">3.1.21.1</ecNumber>
    </submittedName>
</protein>
<feature type="chain" id="PRO_5018172181" evidence="1">
    <location>
        <begin position="23"/>
        <end position="68"/>
    </location>
</feature>
<evidence type="ECO:0000313" key="3">
    <source>
        <dbReference type="Proteomes" id="UP000274346"/>
    </source>
</evidence>
<dbReference type="EMBL" id="LR131271">
    <property type="protein sequence ID" value="VDR24718.1"/>
    <property type="molecule type" value="Genomic_DNA"/>
</dbReference>
<evidence type="ECO:0000256" key="1">
    <source>
        <dbReference type="SAM" id="SignalP"/>
    </source>
</evidence>
<gene>
    <name evidence="2" type="primary">endA_2</name>
    <name evidence="2" type="ORF">NCTC13098_01015</name>
</gene>
<evidence type="ECO:0000313" key="2">
    <source>
        <dbReference type="EMBL" id="VDR24718.1"/>
    </source>
</evidence>
<dbReference type="GO" id="GO:0004530">
    <property type="term" value="F:deoxyribonuclease I activity"/>
    <property type="evidence" value="ECO:0007669"/>
    <property type="project" value="UniProtKB-EC"/>
</dbReference>
<dbReference type="AlphaFoldDB" id="A0A3P8JD95"/>
<sequence length="68" mass="7353">MSRTHIFAAALLTAAFSGQSMAEGIHSFSQAKAAGVKVNADAPGDFYCGCKIDWQGKKRRHQSTILRL</sequence>
<keyword evidence="2" id="KW-0255">Endonuclease</keyword>
<proteinExistence type="predicted"/>
<dbReference type="EC" id="3.1.21.1" evidence="2"/>
<name>A0A3P8JD95_RAOTE</name>